<keyword evidence="3" id="KW-1185">Reference proteome</keyword>
<dbReference type="OrthoDB" id="5765681at2"/>
<reference evidence="3" key="1">
    <citation type="submission" date="2016-10" db="EMBL/GenBank/DDBJ databases">
        <authorList>
            <person name="Varghese N."/>
            <person name="Submissions S."/>
        </authorList>
    </citation>
    <scope>NUCLEOTIDE SEQUENCE [LARGE SCALE GENOMIC DNA]</scope>
    <source>
        <strain evidence="3">DSM 217</strain>
    </source>
</reference>
<name>A0A1H3BQD2_THIRO</name>
<gene>
    <name evidence="2" type="ORF">SAMN05421783_1265</name>
</gene>
<protein>
    <submittedName>
        <fullName evidence="2">Uncharacterized protein</fullName>
    </submittedName>
</protein>
<keyword evidence="1" id="KW-1133">Transmembrane helix</keyword>
<feature type="transmembrane region" description="Helical" evidence="1">
    <location>
        <begin position="36"/>
        <end position="56"/>
    </location>
</feature>
<evidence type="ECO:0000313" key="3">
    <source>
        <dbReference type="Proteomes" id="UP000198816"/>
    </source>
</evidence>
<dbReference type="STRING" id="1058.SAMN05421783_1265"/>
<keyword evidence="1" id="KW-0472">Membrane</keyword>
<accession>A0A1H3BQD2</accession>
<keyword evidence="1" id="KW-0812">Transmembrane</keyword>
<evidence type="ECO:0000313" key="2">
    <source>
        <dbReference type="EMBL" id="SDX43544.1"/>
    </source>
</evidence>
<organism evidence="2 3">
    <name type="scientific">Thiocapsa roseopersicina</name>
    <dbReference type="NCBI Taxonomy" id="1058"/>
    <lineage>
        <taxon>Bacteria</taxon>
        <taxon>Pseudomonadati</taxon>
        <taxon>Pseudomonadota</taxon>
        <taxon>Gammaproteobacteria</taxon>
        <taxon>Chromatiales</taxon>
        <taxon>Chromatiaceae</taxon>
        <taxon>Thiocapsa</taxon>
    </lineage>
</organism>
<dbReference type="EMBL" id="FNNZ01000026">
    <property type="protein sequence ID" value="SDX43544.1"/>
    <property type="molecule type" value="Genomic_DNA"/>
</dbReference>
<dbReference type="Proteomes" id="UP000198816">
    <property type="component" value="Unassembled WGS sequence"/>
</dbReference>
<dbReference type="RefSeq" id="WP_093036714.1">
    <property type="nucleotide sequence ID" value="NZ_FNNZ01000026.1"/>
</dbReference>
<dbReference type="Gene3D" id="1.20.5.340">
    <property type="match status" value="1"/>
</dbReference>
<evidence type="ECO:0000256" key="1">
    <source>
        <dbReference type="SAM" id="Phobius"/>
    </source>
</evidence>
<dbReference type="AlphaFoldDB" id="A0A1H3BQD2"/>
<sequence>MPDNTQTDRIIEILEGTEADLTRRIRDQKKAGRKAVAPRVFFVLIGILALANLYFVNQLMMETRAIIANLNEMYGHFATVSARMSEIRDDMTLMEQEVRLMPVLREQMEALAVKVAQMNEDVGAMTDDLVEMEQRVGGMTTSVSDMSVRFRALNQKVGQMGLDVDQMARPVP</sequence>
<proteinExistence type="predicted"/>